<dbReference type="AlphaFoldDB" id="A0A0F9DP45"/>
<name>A0A0F9DP45_9ZZZZ</name>
<dbReference type="GO" id="GO:0006396">
    <property type="term" value="P:RNA processing"/>
    <property type="evidence" value="ECO:0007669"/>
    <property type="project" value="InterPro"/>
</dbReference>
<reference evidence="9" key="1">
    <citation type="journal article" date="2015" name="Nature">
        <title>Complex archaea that bridge the gap between prokaryotes and eukaryotes.</title>
        <authorList>
            <person name="Spang A."/>
            <person name="Saw J.H."/>
            <person name="Jorgensen S.L."/>
            <person name="Zaremba-Niedzwiedzka K."/>
            <person name="Martijn J."/>
            <person name="Lind A.E."/>
            <person name="van Eijk R."/>
            <person name="Schleper C."/>
            <person name="Guy L."/>
            <person name="Ettema T.J."/>
        </authorList>
    </citation>
    <scope>NUCLEOTIDE SEQUENCE</scope>
</reference>
<dbReference type="Pfam" id="PF01139">
    <property type="entry name" value="RtcB"/>
    <property type="match status" value="1"/>
</dbReference>
<dbReference type="GO" id="GO:0042245">
    <property type="term" value="P:RNA repair"/>
    <property type="evidence" value="ECO:0007669"/>
    <property type="project" value="TreeGrafter"/>
</dbReference>
<evidence type="ECO:0000313" key="9">
    <source>
        <dbReference type="EMBL" id="KKL55561.1"/>
    </source>
</evidence>
<dbReference type="EMBL" id="LAZR01030798">
    <property type="protein sequence ID" value="KKL55561.1"/>
    <property type="molecule type" value="Genomic_DNA"/>
</dbReference>
<evidence type="ECO:0000256" key="7">
    <source>
        <dbReference type="ARBA" id="ARBA00023211"/>
    </source>
</evidence>
<dbReference type="EC" id="6.5.1.8" evidence="2"/>
<evidence type="ECO:0000256" key="4">
    <source>
        <dbReference type="ARBA" id="ARBA00022723"/>
    </source>
</evidence>
<evidence type="ECO:0000256" key="5">
    <source>
        <dbReference type="ARBA" id="ARBA00022741"/>
    </source>
</evidence>
<comment type="caution">
    <text evidence="9">The sequence shown here is derived from an EMBL/GenBank/DDBJ whole genome shotgun (WGS) entry which is preliminary data.</text>
</comment>
<feature type="non-terminal residue" evidence="9">
    <location>
        <position position="1"/>
    </location>
</feature>
<dbReference type="PANTHER" id="PTHR43749">
    <property type="entry name" value="RNA-SPLICING LIGASE RTCB"/>
    <property type="match status" value="1"/>
</dbReference>
<dbReference type="GO" id="GO:0003909">
    <property type="term" value="F:DNA ligase activity"/>
    <property type="evidence" value="ECO:0007669"/>
    <property type="project" value="TreeGrafter"/>
</dbReference>
<keyword evidence="6" id="KW-0342">GTP-binding</keyword>
<dbReference type="GO" id="GO:0170057">
    <property type="term" value="F:RNA ligase (GTP) activity"/>
    <property type="evidence" value="ECO:0007669"/>
    <property type="project" value="UniProtKB-EC"/>
</dbReference>
<proteinExistence type="predicted"/>
<evidence type="ECO:0000256" key="6">
    <source>
        <dbReference type="ARBA" id="ARBA00023134"/>
    </source>
</evidence>
<keyword evidence="3" id="KW-0436">Ligase</keyword>
<organism evidence="9">
    <name type="scientific">marine sediment metagenome</name>
    <dbReference type="NCBI Taxonomy" id="412755"/>
    <lineage>
        <taxon>unclassified sequences</taxon>
        <taxon>metagenomes</taxon>
        <taxon>ecological metagenomes</taxon>
    </lineage>
</organism>
<keyword evidence="7" id="KW-0464">Manganese</keyword>
<keyword evidence="5" id="KW-0547">Nucleotide-binding</keyword>
<evidence type="ECO:0000256" key="2">
    <source>
        <dbReference type="ARBA" id="ARBA00012726"/>
    </source>
</evidence>
<dbReference type="PANTHER" id="PTHR43749:SF2">
    <property type="entry name" value="RNA-SPLICING LIGASE RTCB"/>
    <property type="match status" value="1"/>
</dbReference>
<dbReference type="GO" id="GO:0030145">
    <property type="term" value="F:manganese ion binding"/>
    <property type="evidence" value="ECO:0007669"/>
    <property type="project" value="TreeGrafter"/>
</dbReference>
<dbReference type="GO" id="GO:0006281">
    <property type="term" value="P:DNA repair"/>
    <property type="evidence" value="ECO:0007669"/>
    <property type="project" value="TreeGrafter"/>
</dbReference>
<comment type="catalytic activity">
    <reaction evidence="8">
        <text>a 3'-end 3'-phospho-ribonucleotide-RNA + a 5'-end dephospho-ribonucleoside-RNA + GTP = a ribonucleotidyl-ribonucleotide-RNA + GMP + diphosphate</text>
        <dbReference type="Rhea" id="RHEA:68076"/>
        <dbReference type="Rhea" id="RHEA-COMP:10463"/>
        <dbReference type="Rhea" id="RHEA-COMP:13936"/>
        <dbReference type="Rhea" id="RHEA-COMP:17355"/>
        <dbReference type="ChEBI" id="CHEBI:33019"/>
        <dbReference type="ChEBI" id="CHEBI:37565"/>
        <dbReference type="ChEBI" id="CHEBI:58115"/>
        <dbReference type="ChEBI" id="CHEBI:83062"/>
        <dbReference type="ChEBI" id="CHEBI:138284"/>
        <dbReference type="ChEBI" id="CHEBI:173118"/>
        <dbReference type="EC" id="6.5.1.8"/>
    </reaction>
</comment>
<evidence type="ECO:0000256" key="3">
    <source>
        <dbReference type="ARBA" id="ARBA00022598"/>
    </source>
</evidence>
<gene>
    <name evidence="9" type="ORF">LCGC14_2254170</name>
</gene>
<accession>A0A0F9DP45</accession>
<evidence type="ECO:0000256" key="1">
    <source>
        <dbReference type="ARBA" id="ARBA00001936"/>
    </source>
</evidence>
<sequence>VRSCRLMRVLTGKKQTVPVKAWVDGVELDHKAELQLRETARLPFIHKHLAVMPDAHWGMGSTVGSVIATKGAIIPAAVGVDIGCGMVARQLPGVSLDSIYENRDKIFDAISDAVPHGRSDHGGLNDKGRGQNYIPSTTGRMWSNMEADFNSLCDRYPNIAKWGTPMYQLGTLGGGNHFIEVCSDENDCVWVMLHSGSRGIGNRIGSHFIKLAQGECETWHVKLPNKDLAYLPEGTEYHDDYVEAVGWAQEYALANRQIMLELVLGQIATVTGTGIKLDGDTAINCHHNYVQKENHYGSNVFVTRKGAVRARIGDLGIVPGSMGTRSYIVEGLGNPLSFNSCSHGAGRIMSRAEAKRTFTVDDHIKATEGVTCKKDESVLDETPGAYKNLEAVMAAQKDLVRIKHTLRAHICVKG</sequence>
<keyword evidence="4" id="KW-0479">Metal-binding</keyword>
<dbReference type="SUPFAM" id="SSF103365">
    <property type="entry name" value="Hypothetical protein PH1602"/>
    <property type="match status" value="1"/>
</dbReference>
<dbReference type="InterPro" id="IPR036025">
    <property type="entry name" value="RtcB-like_sf"/>
</dbReference>
<dbReference type="GO" id="GO:0005525">
    <property type="term" value="F:GTP binding"/>
    <property type="evidence" value="ECO:0007669"/>
    <property type="project" value="UniProtKB-KW"/>
</dbReference>
<dbReference type="InterPro" id="IPR001233">
    <property type="entry name" value="RtcB"/>
</dbReference>
<protein>
    <recommendedName>
        <fullName evidence="2">3'-phosphate/5'-hydroxy nucleic acid ligase</fullName>
        <ecNumber evidence="2">6.5.1.8</ecNumber>
    </recommendedName>
</protein>
<dbReference type="InterPro" id="IPR052915">
    <property type="entry name" value="RtcB-like"/>
</dbReference>
<comment type="cofactor">
    <cofactor evidence="1">
        <name>Mn(2+)</name>
        <dbReference type="ChEBI" id="CHEBI:29035"/>
    </cofactor>
</comment>
<dbReference type="Gene3D" id="3.90.1860.10">
    <property type="entry name" value="tRNA-splicing ligase RtcB"/>
    <property type="match status" value="1"/>
</dbReference>
<evidence type="ECO:0000256" key="8">
    <source>
        <dbReference type="ARBA" id="ARBA00047746"/>
    </source>
</evidence>